<evidence type="ECO:0000313" key="2">
    <source>
        <dbReference type="Proteomes" id="UP000203985"/>
    </source>
</evidence>
<sequence>MTEQVRVTLRTRPRNAVQWDGRFHSGEKIARALNGRLIVWPVPRGYDHPLRKDSEKDRSRGDVLEYAEEFLVVYGSAADEKPLRVSARWWFVWDDDVVEMLSPEDFDREYAIEGAEATS</sequence>
<dbReference type="RefSeq" id="YP_009275624.1">
    <property type="nucleotide sequence ID" value="NC_030930.1"/>
</dbReference>
<protein>
    <submittedName>
        <fullName evidence="1">Uncharacterized protein</fullName>
    </submittedName>
</protein>
<dbReference type="KEGG" id="vg:28800829"/>
<dbReference type="EMBL" id="KU998235">
    <property type="protein sequence ID" value="ANA85452.1"/>
    <property type="molecule type" value="Genomic_DNA"/>
</dbReference>
<proteinExistence type="predicted"/>
<dbReference type="GeneID" id="28800829"/>
<reference evidence="1 2" key="1">
    <citation type="submission" date="2016-03" db="EMBL/GenBank/DDBJ databases">
        <authorList>
            <person name="Montgomery M.T."/>
            <person name="Guerrero C.A."/>
            <person name="Mavrich T.N."/>
            <person name="Pope W.H."/>
            <person name="Garlena R.A."/>
            <person name="Russell D.A."/>
            <person name="Jacobs-Sera D."/>
            <person name="Hendrix R.W."/>
            <person name="Hatfull G.F."/>
        </authorList>
    </citation>
    <scope>NUCLEOTIDE SEQUENCE [LARGE SCALE GENOMIC DNA]</scope>
</reference>
<accession>A0A160DCU6</accession>
<organism evidence="1 2">
    <name type="scientific">Gordonia phage Bowser</name>
    <dbReference type="NCBI Taxonomy" id="1838063"/>
    <lineage>
        <taxon>Viruses</taxon>
        <taxon>Duplodnaviria</taxon>
        <taxon>Heunggongvirae</taxon>
        <taxon>Uroviricota</taxon>
        <taxon>Caudoviricetes</taxon>
        <taxon>Bowservirus</taxon>
        <taxon>Bowservirus bowser</taxon>
    </lineage>
</organism>
<name>A0A160DCU6_9CAUD</name>
<evidence type="ECO:0000313" key="1">
    <source>
        <dbReference type="EMBL" id="ANA85452.1"/>
    </source>
</evidence>
<dbReference type="Proteomes" id="UP000203985">
    <property type="component" value="Segment"/>
</dbReference>
<gene>
    <name evidence="1" type="primary">57</name>
    <name evidence="1" type="ORF">BOWSER_57</name>
</gene>
<keyword evidence="2" id="KW-1185">Reference proteome</keyword>
<dbReference type="OrthoDB" id="23595at10239"/>